<gene>
    <name evidence="1" type="ORF">HGH91_20125</name>
</gene>
<name>A0A847STR1_9BACT</name>
<reference evidence="1 2" key="1">
    <citation type="submission" date="2020-04" db="EMBL/GenBank/DDBJ databases">
        <authorList>
            <person name="Yin C."/>
        </authorList>
    </citation>
    <scope>NUCLEOTIDE SEQUENCE [LARGE SCALE GENOMIC DNA]</scope>
    <source>
        <strain evidence="1 2">Ak56</strain>
    </source>
</reference>
<accession>A0A847STR1</accession>
<dbReference type="AlphaFoldDB" id="A0A847STR1"/>
<proteinExistence type="predicted"/>
<evidence type="ECO:0000313" key="2">
    <source>
        <dbReference type="Proteomes" id="UP000552864"/>
    </source>
</evidence>
<organism evidence="1 2">
    <name type="scientific">Chitinophaga eiseniae</name>
    <dbReference type="NCBI Taxonomy" id="634771"/>
    <lineage>
        <taxon>Bacteria</taxon>
        <taxon>Pseudomonadati</taxon>
        <taxon>Bacteroidota</taxon>
        <taxon>Chitinophagia</taxon>
        <taxon>Chitinophagales</taxon>
        <taxon>Chitinophagaceae</taxon>
        <taxon>Chitinophaga</taxon>
    </lineage>
</organism>
<keyword evidence="2" id="KW-1185">Reference proteome</keyword>
<protein>
    <submittedName>
        <fullName evidence="1">Uncharacterized protein</fullName>
    </submittedName>
</protein>
<dbReference type="Proteomes" id="UP000552864">
    <property type="component" value="Unassembled WGS sequence"/>
</dbReference>
<comment type="caution">
    <text evidence="1">The sequence shown here is derived from an EMBL/GenBank/DDBJ whole genome shotgun (WGS) entry which is preliminary data.</text>
</comment>
<evidence type="ECO:0000313" key="1">
    <source>
        <dbReference type="EMBL" id="NLR80949.1"/>
    </source>
</evidence>
<sequence length="100" mass="11858">MNEEELMRIGFFRIETDPSDKGINVKRFQLYEYYKGAFVRIIVSKRNEVFVVEHIYFNSPKSDELQLELFGTDLSAENVINKIREHKKNVIPPDQMPESF</sequence>
<dbReference type="RefSeq" id="WP_168740579.1">
    <property type="nucleotide sequence ID" value="NZ_JABAHZ010000004.1"/>
</dbReference>
<dbReference type="EMBL" id="JABAHZ010000004">
    <property type="protein sequence ID" value="NLR80949.1"/>
    <property type="molecule type" value="Genomic_DNA"/>
</dbReference>